<comment type="caution">
    <text evidence="1">The sequence shown here is derived from an EMBL/GenBank/DDBJ whole genome shotgun (WGS) entry which is preliminary data.</text>
</comment>
<organism evidence="1 2">
    <name type="scientific">Aspergillus kawachii</name>
    <name type="common">White koji mold</name>
    <name type="synonym">Aspergillus awamori var. kawachi</name>
    <dbReference type="NCBI Taxonomy" id="1069201"/>
    <lineage>
        <taxon>Eukaryota</taxon>
        <taxon>Fungi</taxon>
        <taxon>Dikarya</taxon>
        <taxon>Ascomycota</taxon>
        <taxon>Pezizomycotina</taxon>
        <taxon>Eurotiomycetes</taxon>
        <taxon>Eurotiomycetidae</taxon>
        <taxon>Eurotiales</taxon>
        <taxon>Aspergillaceae</taxon>
        <taxon>Aspergillus</taxon>
        <taxon>Aspergillus subgen. Circumdati</taxon>
    </lineage>
</organism>
<evidence type="ECO:0000313" key="1">
    <source>
        <dbReference type="EMBL" id="GAT22699.1"/>
    </source>
</evidence>
<proteinExistence type="predicted"/>
<name>A0A146FAJ9_ASPKA</name>
<reference evidence="2" key="2">
    <citation type="submission" date="2016-02" db="EMBL/GenBank/DDBJ databases">
        <title>Genome sequencing of Aspergillus luchuensis NBRC 4314.</title>
        <authorList>
            <person name="Yamada O."/>
        </authorList>
    </citation>
    <scope>NUCLEOTIDE SEQUENCE [LARGE SCALE GENOMIC DNA]</scope>
    <source>
        <strain evidence="2">RIB 2604</strain>
    </source>
</reference>
<dbReference type="VEuPathDB" id="FungiDB:ASPFODRAFT_52363"/>
<evidence type="ECO:0000313" key="2">
    <source>
        <dbReference type="Proteomes" id="UP000075230"/>
    </source>
</evidence>
<gene>
    <name evidence="1" type="ORF">RIB2604_01601140</name>
</gene>
<accession>A0A146FAJ9</accession>
<dbReference type="Proteomes" id="UP000075230">
    <property type="component" value="Unassembled WGS sequence"/>
</dbReference>
<dbReference type="EMBL" id="BCWF01000016">
    <property type="protein sequence ID" value="GAT22699.1"/>
    <property type="molecule type" value="Genomic_DNA"/>
</dbReference>
<sequence length="110" mass="12365">MVDASTEVPDSPRAWQEQVNFLGLSSQTIHNMPLKSASHIPREQFLMLQFEARTDGYLADSSGDIKAIVEVKPMLRQTKEPQIGIQESHQMVAGLLMDYKSSLPARRNKP</sequence>
<reference evidence="1 2" key="1">
    <citation type="journal article" date="2016" name="DNA Res.">
        <title>Genome sequence of Aspergillus luchuensis NBRC 4314.</title>
        <authorList>
            <person name="Yamada O."/>
            <person name="Machida M."/>
            <person name="Hosoyama A."/>
            <person name="Goto M."/>
            <person name="Takahashi T."/>
            <person name="Futagami T."/>
            <person name="Yamagata Y."/>
            <person name="Takeuchi M."/>
            <person name="Kobayashi T."/>
            <person name="Koike H."/>
            <person name="Abe K."/>
            <person name="Asai K."/>
            <person name="Arita M."/>
            <person name="Fujita N."/>
            <person name="Fukuda K."/>
            <person name="Higa K."/>
            <person name="Horikawa H."/>
            <person name="Ishikawa T."/>
            <person name="Jinno K."/>
            <person name="Kato Y."/>
            <person name="Kirimura K."/>
            <person name="Mizutani O."/>
            <person name="Nakasone K."/>
            <person name="Sano M."/>
            <person name="Shiraishi Y."/>
            <person name="Tsukahara M."/>
            <person name="Gomi K."/>
        </authorList>
    </citation>
    <scope>NUCLEOTIDE SEQUENCE [LARGE SCALE GENOMIC DNA]</scope>
    <source>
        <strain evidence="1 2">RIB 2604</strain>
    </source>
</reference>
<protein>
    <submittedName>
        <fullName evidence="1">Uncharacterized protein</fullName>
    </submittedName>
</protein>
<dbReference type="AlphaFoldDB" id="A0A146FAJ9"/>